<dbReference type="AlphaFoldDB" id="A0A8K0RJP1"/>
<dbReference type="Proteomes" id="UP000813461">
    <property type="component" value="Unassembled WGS sequence"/>
</dbReference>
<reference evidence="2" key="1">
    <citation type="journal article" date="2021" name="Nat. Commun.">
        <title>Genetic determinants of endophytism in the Arabidopsis root mycobiome.</title>
        <authorList>
            <person name="Mesny F."/>
            <person name="Miyauchi S."/>
            <person name="Thiergart T."/>
            <person name="Pickel B."/>
            <person name="Atanasova L."/>
            <person name="Karlsson M."/>
            <person name="Huettel B."/>
            <person name="Barry K.W."/>
            <person name="Haridas S."/>
            <person name="Chen C."/>
            <person name="Bauer D."/>
            <person name="Andreopoulos W."/>
            <person name="Pangilinan J."/>
            <person name="LaButti K."/>
            <person name="Riley R."/>
            <person name="Lipzen A."/>
            <person name="Clum A."/>
            <person name="Drula E."/>
            <person name="Henrissat B."/>
            <person name="Kohler A."/>
            <person name="Grigoriev I.V."/>
            <person name="Martin F.M."/>
            <person name="Hacquard S."/>
        </authorList>
    </citation>
    <scope>NUCLEOTIDE SEQUENCE</scope>
    <source>
        <strain evidence="2">MPI-SDFR-AT-0120</strain>
    </source>
</reference>
<feature type="signal peptide" evidence="1">
    <location>
        <begin position="1"/>
        <end position="18"/>
    </location>
</feature>
<comment type="caution">
    <text evidence="2">The sequence shown here is derived from an EMBL/GenBank/DDBJ whole genome shotgun (WGS) entry which is preliminary data.</text>
</comment>
<name>A0A8K0RJP1_9PLEO</name>
<accession>A0A8K0RJP1</accession>
<keyword evidence="1" id="KW-0732">Signal</keyword>
<evidence type="ECO:0000256" key="1">
    <source>
        <dbReference type="SAM" id="SignalP"/>
    </source>
</evidence>
<sequence>MRLLCILLVDYRASAGYGHEVDQDTILRICQASGHQDNEVDTRQRLAKMIEWGGYYKNLEANVNQGICFVLGTSLSESHWTKLITKSGPTFNAVMKRFKDISLPQTAQQYAGLRQVVVGTKLQSFKNQENSFPLNYPLPSNCTYPQYTYQAENDNFFSQSWV</sequence>
<organism evidence="2 3">
    <name type="scientific">Paraphoma chrysanthemicola</name>
    <dbReference type="NCBI Taxonomy" id="798071"/>
    <lineage>
        <taxon>Eukaryota</taxon>
        <taxon>Fungi</taxon>
        <taxon>Dikarya</taxon>
        <taxon>Ascomycota</taxon>
        <taxon>Pezizomycotina</taxon>
        <taxon>Dothideomycetes</taxon>
        <taxon>Pleosporomycetidae</taxon>
        <taxon>Pleosporales</taxon>
        <taxon>Pleosporineae</taxon>
        <taxon>Phaeosphaeriaceae</taxon>
        <taxon>Paraphoma</taxon>
    </lineage>
</organism>
<feature type="chain" id="PRO_5035473514" evidence="1">
    <location>
        <begin position="19"/>
        <end position="162"/>
    </location>
</feature>
<evidence type="ECO:0000313" key="3">
    <source>
        <dbReference type="Proteomes" id="UP000813461"/>
    </source>
</evidence>
<keyword evidence="3" id="KW-1185">Reference proteome</keyword>
<protein>
    <submittedName>
        <fullName evidence="2">Uncharacterized protein</fullName>
    </submittedName>
</protein>
<evidence type="ECO:0000313" key="2">
    <source>
        <dbReference type="EMBL" id="KAH7096060.1"/>
    </source>
</evidence>
<gene>
    <name evidence="2" type="ORF">FB567DRAFT_48389</name>
</gene>
<dbReference type="EMBL" id="JAGMVJ010000001">
    <property type="protein sequence ID" value="KAH7096060.1"/>
    <property type="molecule type" value="Genomic_DNA"/>
</dbReference>
<proteinExistence type="predicted"/>
<dbReference type="OrthoDB" id="3912095at2759"/>